<protein>
    <submittedName>
        <fullName evidence="7">Sigma-70 family RNA polymerase sigma factor</fullName>
    </submittedName>
</protein>
<gene>
    <name evidence="7" type="ORF">DJ018_10735</name>
</gene>
<feature type="domain" description="RNA polymerase sigma factor 70 region 4 type 2" evidence="6">
    <location>
        <begin position="124"/>
        <end position="172"/>
    </location>
</feature>
<dbReference type="InterPro" id="IPR013325">
    <property type="entry name" value="RNA_pol_sigma_r2"/>
</dbReference>
<dbReference type="Gene3D" id="1.10.10.10">
    <property type="entry name" value="Winged helix-like DNA-binding domain superfamily/Winged helix DNA-binding domain"/>
    <property type="match status" value="1"/>
</dbReference>
<comment type="caution">
    <text evidence="7">The sequence shown here is derived from an EMBL/GenBank/DDBJ whole genome shotgun (WGS) entry which is preliminary data.</text>
</comment>
<dbReference type="InterPro" id="IPR007627">
    <property type="entry name" value="RNA_pol_sigma70_r2"/>
</dbReference>
<dbReference type="InterPro" id="IPR039425">
    <property type="entry name" value="RNA_pol_sigma-70-like"/>
</dbReference>
<dbReference type="Proteomes" id="UP000249725">
    <property type="component" value="Unassembled WGS sequence"/>
</dbReference>
<dbReference type="Pfam" id="PF04542">
    <property type="entry name" value="Sigma70_r2"/>
    <property type="match status" value="1"/>
</dbReference>
<accession>A0A328ADU2</accession>
<dbReference type="OrthoDB" id="7188614at2"/>
<dbReference type="Gene3D" id="1.10.1740.10">
    <property type="match status" value="1"/>
</dbReference>
<evidence type="ECO:0000259" key="6">
    <source>
        <dbReference type="Pfam" id="PF08281"/>
    </source>
</evidence>
<dbReference type="GO" id="GO:0006352">
    <property type="term" value="P:DNA-templated transcription initiation"/>
    <property type="evidence" value="ECO:0007669"/>
    <property type="project" value="InterPro"/>
</dbReference>
<proteinExistence type="inferred from homology"/>
<dbReference type="AlphaFoldDB" id="A0A328ADU2"/>
<evidence type="ECO:0000256" key="2">
    <source>
        <dbReference type="ARBA" id="ARBA00023015"/>
    </source>
</evidence>
<evidence type="ECO:0000256" key="4">
    <source>
        <dbReference type="ARBA" id="ARBA00023163"/>
    </source>
</evidence>
<keyword evidence="4" id="KW-0804">Transcription</keyword>
<organism evidence="7 8">
    <name type="scientific">Phenylobacterium deserti</name>
    <dbReference type="NCBI Taxonomy" id="1914756"/>
    <lineage>
        <taxon>Bacteria</taxon>
        <taxon>Pseudomonadati</taxon>
        <taxon>Pseudomonadota</taxon>
        <taxon>Alphaproteobacteria</taxon>
        <taxon>Caulobacterales</taxon>
        <taxon>Caulobacteraceae</taxon>
        <taxon>Phenylobacterium</taxon>
    </lineage>
</organism>
<evidence type="ECO:0000313" key="8">
    <source>
        <dbReference type="Proteomes" id="UP000249725"/>
    </source>
</evidence>
<dbReference type="GO" id="GO:0003677">
    <property type="term" value="F:DNA binding"/>
    <property type="evidence" value="ECO:0007669"/>
    <property type="project" value="InterPro"/>
</dbReference>
<dbReference type="SUPFAM" id="SSF88946">
    <property type="entry name" value="Sigma2 domain of RNA polymerase sigma factors"/>
    <property type="match status" value="1"/>
</dbReference>
<evidence type="ECO:0000259" key="5">
    <source>
        <dbReference type="Pfam" id="PF04542"/>
    </source>
</evidence>
<evidence type="ECO:0000313" key="7">
    <source>
        <dbReference type="EMBL" id="RAK52667.1"/>
    </source>
</evidence>
<dbReference type="PANTHER" id="PTHR43133:SF63">
    <property type="entry name" value="RNA POLYMERASE SIGMA FACTOR FECI-RELATED"/>
    <property type="match status" value="1"/>
</dbReference>
<dbReference type="EMBL" id="QFYR01000002">
    <property type="protein sequence ID" value="RAK52667.1"/>
    <property type="molecule type" value="Genomic_DNA"/>
</dbReference>
<keyword evidence="8" id="KW-1185">Reference proteome</keyword>
<keyword evidence="3" id="KW-0731">Sigma factor</keyword>
<name>A0A328ADU2_9CAUL</name>
<dbReference type="InterPro" id="IPR013249">
    <property type="entry name" value="RNA_pol_sigma70_r4_t2"/>
</dbReference>
<dbReference type="RefSeq" id="WP_111514952.1">
    <property type="nucleotide sequence ID" value="NZ_QFYR01000002.1"/>
</dbReference>
<evidence type="ECO:0000256" key="1">
    <source>
        <dbReference type="ARBA" id="ARBA00010641"/>
    </source>
</evidence>
<evidence type="ECO:0000256" key="3">
    <source>
        <dbReference type="ARBA" id="ARBA00023082"/>
    </source>
</evidence>
<sequence>MSQAALQASLSAPGLRDGASSFADLARRLRGPLIRYFVRRLGPSCEPEEMVQELFLRLLRRPDLTALDNVDGYVFEAAANLCRDKARRNRSWPEPARLDLQGLDATDDAPGAEQVVGGRQNLARVRSALRALPARTRTVVILRRFEDMSHAEIAARLRISVSAVEKHLARAMIVLRDALQETGG</sequence>
<dbReference type="InterPro" id="IPR013324">
    <property type="entry name" value="RNA_pol_sigma_r3/r4-like"/>
</dbReference>
<dbReference type="InterPro" id="IPR036388">
    <property type="entry name" value="WH-like_DNA-bd_sf"/>
</dbReference>
<dbReference type="NCBIfam" id="TIGR02937">
    <property type="entry name" value="sigma70-ECF"/>
    <property type="match status" value="1"/>
</dbReference>
<keyword evidence="2" id="KW-0805">Transcription regulation</keyword>
<dbReference type="SUPFAM" id="SSF88659">
    <property type="entry name" value="Sigma3 and sigma4 domains of RNA polymerase sigma factors"/>
    <property type="match status" value="1"/>
</dbReference>
<dbReference type="CDD" id="cd06171">
    <property type="entry name" value="Sigma70_r4"/>
    <property type="match status" value="1"/>
</dbReference>
<dbReference type="Pfam" id="PF08281">
    <property type="entry name" value="Sigma70_r4_2"/>
    <property type="match status" value="1"/>
</dbReference>
<dbReference type="InterPro" id="IPR014284">
    <property type="entry name" value="RNA_pol_sigma-70_dom"/>
</dbReference>
<dbReference type="PANTHER" id="PTHR43133">
    <property type="entry name" value="RNA POLYMERASE ECF-TYPE SIGMA FACTO"/>
    <property type="match status" value="1"/>
</dbReference>
<comment type="similarity">
    <text evidence="1">Belongs to the sigma-70 factor family. ECF subfamily.</text>
</comment>
<dbReference type="GO" id="GO:0016987">
    <property type="term" value="F:sigma factor activity"/>
    <property type="evidence" value="ECO:0007669"/>
    <property type="project" value="UniProtKB-KW"/>
</dbReference>
<feature type="domain" description="RNA polymerase sigma-70 region 2" evidence="5">
    <location>
        <begin position="26"/>
        <end position="90"/>
    </location>
</feature>
<reference evidence="8" key="1">
    <citation type="submission" date="2018-05" db="EMBL/GenBank/DDBJ databases">
        <authorList>
            <person name="Li X."/>
        </authorList>
    </citation>
    <scope>NUCLEOTIDE SEQUENCE [LARGE SCALE GENOMIC DNA]</scope>
    <source>
        <strain evidence="8">YIM 73061</strain>
    </source>
</reference>